<dbReference type="Proteomes" id="UP000617734">
    <property type="component" value="Unassembled WGS sequence"/>
</dbReference>
<dbReference type="InterPro" id="IPR016032">
    <property type="entry name" value="Sig_transdc_resp-reg_C-effctor"/>
</dbReference>
<sequence length="360" mass="37491">MTAPTTVTAHHPADTTPGRPDLNSTKLHLLRLILAGGNLARVAVPQGLTRKEVTGGRATVLAALGARSTQQAAGHAAWWGLVSSAEIGIEESTFPVTLRPRVRQALALTAQGLTRQETAEAMGISEYTLVGYLAEARHRLGAGSLEHAVFAAVRRRVLTGSDLYPPPAPPRNGPTPGGDPAAQNTLPPAPILREEDLALIRFALLPSGRLRRQAAVGLPDLRTEDAADRVCCLLGAATLVQAAALTAAHQLLPEHLLSLAPLNPVRLSPRRAQAIALAVGGLTTDQIAQEMGIQPSSAAGLCAEATTVLGVPTLPLAGYAAVVTGAVLLSRIRMTFPPLTLHDALQNLSQTARTRPGAPS</sequence>
<evidence type="ECO:0000313" key="4">
    <source>
        <dbReference type="Proteomes" id="UP000617734"/>
    </source>
</evidence>
<dbReference type="GO" id="GO:0003677">
    <property type="term" value="F:DNA binding"/>
    <property type="evidence" value="ECO:0007669"/>
    <property type="project" value="InterPro"/>
</dbReference>
<reference evidence="3" key="1">
    <citation type="journal article" date="2014" name="Int. J. Syst. Evol. Microbiol.">
        <title>Complete genome sequence of Corynebacterium casei LMG S-19264T (=DSM 44701T), isolated from a smear-ripened cheese.</title>
        <authorList>
            <consortium name="US DOE Joint Genome Institute (JGI-PGF)"/>
            <person name="Walter F."/>
            <person name="Albersmeier A."/>
            <person name="Kalinowski J."/>
            <person name="Ruckert C."/>
        </authorList>
    </citation>
    <scope>NUCLEOTIDE SEQUENCE</scope>
    <source>
        <strain evidence="3">JCM 4646</strain>
    </source>
</reference>
<feature type="compositionally biased region" description="Low complexity" evidence="1">
    <location>
        <begin position="1"/>
        <end position="17"/>
    </location>
</feature>
<reference evidence="3" key="2">
    <citation type="submission" date="2020-09" db="EMBL/GenBank/DDBJ databases">
        <authorList>
            <person name="Sun Q."/>
            <person name="Ohkuma M."/>
        </authorList>
    </citation>
    <scope>NUCLEOTIDE SEQUENCE</scope>
    <source>
        <strain evidence="3">JCM 4646</strain>
    </source>
</reference>
<protein>
    <recommendedName>
        <fullName evidence="2">HTH luxR-type domain-containing protein</fullName>
    </recommendedName>
</protein>
<keyword evidence="4" id="KW-1185">Reference proteome</keyword>
<comment type="caution">
    <text evidence="3">The sequence shown here is derived from an EMBL/GenBank/DDBJ whole genome shotgun (WGS) entry which is preliminary data.</text>
</comment>
<dbReference type="SUPFAM" id="SSF46894">
    <property type="entry name" value="C-terminal effector domain of the bipartite response regulators"/>
    <property type="match status" value="2"/>
</dbReference>
<gene>
    <name evidence="3" type="ORF">GCM10018781_55900</name>
</gene>
<organism evidence="3 4">
    <name type="scientific">Kitasatospora indigofera</name>
    <dbReference type="NCBI Taxonomy" id="67307"/>
    <lineage>
        <taxon>Bacteria</taxon>
        <taxon>Bacillati</taxon>
        <taxon>Actinomycetota</taxon>
        <taxon>Actinomycetes</taxon>
        <taxon>Kitasatosporales</taxon>
        <taxon>Streptomycetaceae</taxon>
        <taxon>Kitasatospora</taxon>
    </lineage>
</organism>
<dbReference type="EMBL" id="BNBO01000040">
    <property type="protein sequence ID" value="GHH78965.1"/>
    <property type="molecule type" value="Genomic_DNA"/>
</dbReference>
<dbReference type="AlphaFoldDB" id="A0A919G6L0"/>
<feature type="region of interest" description="Disordered" evidence="1">
    <location>
        <begin position="161"/>
        <end position="186"/>
    </location>
</feature>
<dbReference type="Pfam" id="PF00196">
    <property type="entry name" value="GerE"/>
    <property type="match status" value="1"/>
</dbReference>
<feature type="region of interest" description="Disordered" evidence="1">
    <location>
        <begin position="1"/>
        <end position="22"/>
    </location>
</feature>
<feature type="compositionally biased region" description="Pro residues" evidence="1">
    <location>
        <begin position="164"/>
        <end position="173"/>
    </location>
</feature>
<proteinExistence type="predicted"/>
<dbReference type="InterPro" id="IPR000792">
    <property type="entry name" value="Tscrpt_reg_LuxR_C"/>
</dbReference>
<dbReference type="GeneID" id="95355945"/>
<dbReference type="SMART" id="SM00421">
    <property type="entry name" value="HTH_LUXR"/>
    <property type="match status" value="1"/>
</dbReference>
<evidence type="ECO:0000256" key="1">
    <source>
        <dbReference type="SAM" id="MobiDB-lite"/>
    </source>
</evidence>
<dbReference type="Gene3D" id="1.10.10.10">
    <property type="entry name" value="Winged helix-like DNA-binding domain superfamily/Winged helix DNA-binding domain"/>
    <property type="match status" value="2"/>
</dbReference>
<dbReference type="RefSeq" id="WP_190213691.1">
    <property type="nucleotide sequence ID" value="NZ_BNBO01000040.1"/>
</dbReference>
<evidence type="ECO:0000259" key="2">
    <source>
        <dbReference type="SMART" id="SM00421"/>
    </source>
</evidence>
<feature type="domain" description="HTH luxR-type" evidence="2">
    <location>
        <begin position="95"/>
        <end position="152"/>
    </location>
</feature>
<dbReference type="InterPro" id="IPR036388">
    <property type="entry name" value="WH-like_DNA-bd_sf"/>
</dbReference>
<evidence type="ECO:0000313" key="3">
    <source>
        <dbReference type="EMBL" id="GHH78965.1"/>
    </source>
</evidence>
<name>A0A919G6L0_9ACTN</name>
<accession>A0A919G6L0</accession>
<dbReference type="GO" id="GO:0006355">
    <property type="term" value="P:regulation of DNA-templated transcription"/>
    <property type="evidence" value="ECO:0007669"/>
    <property type="project" value="InterPro"/>
</dbReference>